<proteinExistence type="predicted"/>
<dbReference type="Proteomes" id="UP000314294">
    <property type="component" value="Unassembled WGS sequence"/>
</dbReference>
<comment type="caution">
    <text evidence="1">The sequence shown here is derived from an EMBL/GenBank/DDBJ whole genome shotgun (WGS) entry which is preliminary data.</text>
</comment>
<reference evidence="1 2" key="1">
    <citation type="submission" date="2019-03" db="EMBL/GenBank/DDBJ databases">
        <title>First draft genome of Liparis tanakae, snailfish: a comprehensive survey of snailfish specific genes.</title>
        <authorList>
            <person name="Kim W."/>
            <person name="Song I."/>
            <person name="Jeong J.-H."/>
            <person name="Kim D."/>
            <person name="Kim S."/>
            <person name="Ryu S."/>
            <person name="Song J.Y."/>
            <person name="Lee S.K."/>
        </authorList>
    </citation>
    <scope>NUCLEOTIDE SEQUENCE [LARGE SCALE GENOMIC DNA]</scope>
    <source>
        <tissue evidence="1">Muscle</tissue>
    </source>
</reference>
<dbReference type="AlphaFoldDB" id="A0A4Z2GL99"/>
<gene>
    <name evidence="1" type="ORF">EYF80_035726</name>
</gene>
<keyword evidence="2" id="KW-1185">Reference proteome</keyword>
<name>A0A4Z2GL99_9TELE</name>
<accession>A0A4Z2GL99</accession>
<sequence>MRSGGKESPPSINMIYESLRDIRAVRKMRPPGPLLILLYITLCKSAKVVTKRGSDALKDLLPPLCPHDIHRGHD</sequence>
<evidence type="ECO:0000313" key="1">
    <source>
        <dbReference type="EMBL" id="TNN54035.1"/>
    </source>
</evidence>
<organism evidence="1 2">
    <name type="scientific">Liparis tanakae</name>
    <name type="common">Tanaka's snailfish</name>
    <dbReference type="NCBI Taxonomy" id="230148"/>
    <lineage>
        <taxon>Eukaryota</taxon>
        <taxon>Metazoa</taxon>
        <taxon>Chordata</taxon>
        <taxon>Craniata</taxon>
        <taxon>Vertebrata</taxon>
        <taxon>Euteleostomi</taxon>
        <taxon>Actinopterygii</taxon>
        <taxon>Neopterygii</taxon>
        <taxon>Teleostei</taxon>
        <taxon>Neoteleostei</taxon>
        <taxon>Acanthomorphata</taxon>
        <taxon>Eupercaria</taxon>
        <taxon>Perciformes</taxon>
        <taxon>Cottioidei</taxon>
        <taxon>Cottales</taxon>
        <taxon>Liparidae</taxon>
        <taxon>Liparis</taxon>
    </lineage>
</organism>
<evidence type="ECO:0000313" key="2">
    <source>
        <dbReference type="Proteomes" id="UP000314294"/>
    </source>
</evidence>
<dbReference type="EMBL" id="SRLO01000497">
    <property type="protein sequence ID" value="TNN54035.1"/>
    <property type="molecule type" value="Genomic_DNA"/>
</dbReference>
<protein>
    <submittedName>
        <fullName evidence="1">Uncharacterized protein</fullName>
    </submittedName>
</protein>